<gene>
    <name evidence="4" type="ORF">GLE_1448</name>
</gene>
<dbReference type="SUPFAM" id="SSF63411">
    <property type="entry name" value="LuxS/MPP-like metallohydrolase"/>
    <property type="match status" value="2"/>
</dbReference>
<evidence type="ECO:0000259" key="2">
    <source>
        <dbReference type="Pfam" id="PF00675"/>
    </source>
</evidence>
<dbReference type="Gene3D" id="3.30.830.10">
    <property type="entry name" value="Metalloenzyme, LuxS/M16 peptidase-like"/>
    <property type="match status" value="2"/>
</dbReference>
<accession>A0A0S2DE11</accession>
<sequence length="474" mass="49654">MSLLKNPLALSLALILGLGAGAASAGPAAKLPERLPPLAPDKALPVPQIARKTLANGLEVWVVPRQGLPRVDYVLAVRNAGYAADAADASGFASLYAGLLVEGTAKLDAKAIAETAQGYGGAIGANATNDGVVLSGYALPSQAAPMLQLLSDVAEGASFPDDEVKLAQANALQGLKAAQAQPGFKATRALLAAVYGEHPYARSQPTEASINAITADKVRAEHARRFRPDRALLVITGRVGAEQAFKLAEASFGDWKASGEPVADVAPAPRAAPAQRVFVQRDGSVQSALRLGRPAIAATDADYVPAQLAGIVLGGGFSSRLMQNLREDKGYTYGARGGLTALRGGGMVQVSADVRNEVTGASLGEFVYEFGRLNDYPVPAQELEDTKRYVAGGYLIGNQQQRSVASSLAGNWLIGLPPEFLGEYVPKIRAVGADQVQAMAKKYYAVKDQSIVVVGDYKAVQAQLKEYGEFKQEK</sequence>
<evidence type="ECO:0000313" key="5">
    <source>
        <dbReference type="Proteomes" id="UP000061569"/>
    </source>
</evidence>
<dbReference type="PANTHER" id="PTHR11851">
    <property type="entry name" value="METALLOPROTEASE"/>
    <property type="match status" value="1"/>
</dbReference>
<feature type="signal peptide" evidence="1">
    <location>
        <begin position="1"/>
        <end position="25"/>
    </location>
</feature>
<name>A0A0S2DE11_LYSEN</name>
<dbReference type="InterPro" id="IPR011249">
    <property type="entry name" value="Metalloenz_LuxS/M16"/>
</dbReference>
<dbReference type="EC" id="3.4.24.-" evidence="4"/>
<dbReference type="GO" id="GO:0016787">
    <property type="term" value="F:hydrolase activity"/>
    <property type="evidence" value="ECO:0007669"/>
    <property type="project" value="UniProtKB-KW"/>
</dbReference>
<dbReference type="InterPro" id="IPR007863">
    <property type="entry name" value="Peptidase_M16_C"/>
</dbReference>
<dbReference type="PANTHER" id="PTHR11851:SF224">
    <property type="entry name" value="PROCESSING PROTEASE"/>
    <property type="match status" value="1"/>
</dbReference>
<evidence type="ECO:0000313" key="4">
    <source>
        <dbReference type="EMBL" id="ALN56805.1"/>
    </source>
</evidence>
<dbReference type="InterPro" id="IPR011765">
    <property type="entry name" value="Pept_M16_N"/>
</dbReference>
<protein>
    <submittedName>
        <fullName evidence="4">Peptidase, M16 family</fullName>
        <ecNumber evidence="4">3.4.24.-</ecNumber>
    </submittedName>
</protein>
<keyword evidence="4" id="KW-0378">Hydrolase</keyword>
<keyword evidence="1" id="KW-0732">Signal</keyword>
<dbReference type="GO" id="GO:0046872">
    <property type="term" value="F:metal ion binding"/>
    <property type="evidence" value="ECO:0007669"/>
    <property type="project" value="InterPro"/>
</dbReference>
<dbReference type="AlphaFoldDB" id="A0A0S2DE11"/>
<evidence type="ECO:0000256" key="1">
    <source>
        <dbReference type="SAM" id="SignalP"/>
    </source>
</evidence>
<organism evidence="4 5">
    <name type="scientific">Lysobacter enzymogenes</name>
    <dbReference type="NCBI Taxonomy" id="69"/>
    <lineage>
        <taxon>Bacteria</taxon>
        <taxon>Pseudomonadati</taxon>
        <taxon>Pseudomonadota</taxon>
        <taxon>Gammaproteobacteria</taxon>
        <taxon>Lysobacterales</taxon>
        <taxon>Lysobacteraceae</taxon>
        <taxon>Lysobacter</taxon>
    </lineage>
</organism>
<dbReference type="Pfam" id="PF00675">
    <property type="entry name" value="Peptidase_M16"/>
    <property type="match status" value="1"/>
</dbReference>
<dbReference type="OrthoDB" id="9811314at2"/>
<dbReference type="InterPro" id="IPR050361">
    <property type="entry name" value="MPP/UQCRC_Complex"/>
</dbReference>
<feature type="chain" id="PRO_5006595383" evidence="1">
    <location>
        <begin position="26"/>
        <end position="474"/>
    </location>
</feature>
<proteinExistence type="predicted"/>
<dbReference type="Proteomes" id="UP000061569">
    <property type="component" value="Chromosome"/>
</dbReference>
<dbReference type="PATRIC" id="fig|69.6.peg.1428"/>
<dbReference type="STRING" id="69.GLE_1448"/>
<reference evidence="4 5" key="1">
    <citation type="submission" date="2015-11" db="EMBL/GenBank/DDBJ databases">
        <title>Genome sequences of Lysobacter enzymogenes strain C3 and Lysobacter antibioticus ATCC 29479.</title>
        <authorList>
            <person name="Kobayashi D.Y."/>
        </authorList>
    </citation>
    <scope>NUCLEOTIDE SEQUENCE [LARGE SCALE GENOMIC DNA]</scope>
    <source>
        <strain evidence="4 5">C3</strain>
    </source>
</reference>
<feature type="domain" description="Peptidase M16 N-terminal" evidence="2">
    <location>
        <begin position="79"/>
        <end position="203"/>
    </location>
</feature>
<dbReference type="EMBL" id="CP013140">
    <property type="protein sequence ID" value="ALN56805.1"/>
    <property type="molecule type" value="Genomic_DNA"/>
</dbReference>
<dbReference type="Pfam" id="PF05193">
    <property type="entry name" value="Peptidase_M16_C"/>
    <property type="match status" value="1"/>
</dbReference>
<dbReference type="KEGG" id="lez:GLE_1448"/>
<evidence type="ECO:0000259" key="3">
    <source>
        <dbReference type="Pfam" id="PF05193"/>
    </source>
</evidence>
<feature type="domain" description="Peptidase M16 C-terminal" evidence="3">
    <location>
        <begin position="213"/>
        <end position="388"/>
    </location>
</feature>